<evidence type="ECO:0000313" key="2">
    <source>
        <dbReference type="Proteomes" id="UP000775179"/>
    </source>
</evidence>
<dbReference type="KEGG" id="cchv:BTM20_01790"/>
<accession>A0ABD4RK84</accession>
<dbReference type="EMBL" id="JAIFTX010000042">
    <property type="protein sequence ID" value="MBX7291857.1"/>
    <property type="molecule type" value="Genomic_DNA"/>
</dbReference>
<dbReference type="AlphaFoldDB" id="A0ABD4RK84"/>
<organism evidence="1 2">
    <name type="scientific">Clostridium chauvoei</name>
    <dbReference type="NCBI Taxonomy" id="46867"/>
    <lineage>
        <taxon>Bacteria</taxon>
        <taxon>Bacillati</taxon>
        <taxon>Bacillota</taxon>
        <taxon>Clostridia</taxon>
        <taxon>Eubacteriales</taxon>
        <taxon>Clostridiaceae</taxon>
        <taxon>Clostridium</taxon>
    </lineage>
</organism>
<gene>
    <name evidence="1" type="ORF">K4H94_12755</name>
</gene>
<reference evidence="1 2" key="1">
    <citation type="submission" date="2021-08" db="EMBL/GenBank/DDBJ databases">
        <title>Genome sequence analysis of Clostridium chauvoei strains of European origin and evaluation of typing options for outbreak investigations.</title>
        <authorList>
            <person name="Abdel-Glil M."/>
            <person name="Thomas P."/>
            <person name="Seyboldt C."/>
        </authorList>
    </citation>
    <scope>NUCLEOTIDE SEQUENCE [LARGE SCALE GENOMIC DNA]</scope>
    <source>
        <strain evidence="1 2">S0260-09</strain>
    </source>
</reference>
<sequence length="69" mass="7379">MVDLFSLGPDQLIVVAAFIAADIAQGLTSEQQEIVAWLFEAIGQNLSVFGAVEALRQSNTQDDDSGIIK</sequence>
<comment type="caution">
    <text evidence="1">The sequence shown here is derived from an EMBL/GenBank/DDBJ whole genome shotgun (WGS) entry which is preliminary data.</text>
</comment>
<protein>
    <submittedName>
        <fullName evidence="1">Uncharacterized protein</fullName>
    </submittedName>
</protein>
<proteinExistence type="predicted"/>
<dbReference type="GeneID" id="66300579"/>
<name>A0ABD4RK84_9CLOT</name>
<evidence type="ECO:0000313" key="1">
    <source>
        <dbReference type="EMBL" id="MBX7291857.1"/>
    </source>
</evidence>
<dbReference type="RefSeq" id="WP_021877018.1">
    <property type="nucleotide sequence ID" value="NZ_CP018624.1"/>
</dbReference>
<dbReference type="Proteomes" id="UP000775179">
    <property type="component" value="Unassembled WGS sequence"/>
</dbReference>